<dbReference type="CDD" id="cd17352">
    <property type="entry name" value="MFS_MCT_SLC16"/>
    <property type="match status" value="1"/>
</dbReference>
<dbReference type="GO" id="GO:0008028">
    <property type="term" value="F:monocarboxylic acid transmembrane transporter activity"/>
    <property type="evidence" value="ECO:0007669"/>
    <property type="project" value="TreeGrafter"/>
</dbReference>
<proteinExistence type="predicted"/>
<dbReference type="SUPFAM" id="SSF103473">
    <property type="entry name" value="MFS general substrate transporter"/>
    <property type="match status" value="1"/>
</dbReference>
<feature type="transmembrane region" description="Helical" evidence="3">
    <location>
        <begin position="501"/>
        <end position="519"/>
    </location>
</feature>
<evidence type="ECO:0000313" key="5">
    <source>
        <dbReference type="EMBL" id="CAL1543934.1"/>
    </source>
</evidence>
<comment type="caution">
    <text evidence="5">The sequence shown here is derived from an EMBL/GenBank/DDBJ whole genome shotgun (WGS) entry which is preliminary data.</text>
</comment>
<keyword evidence="3" id="KW-1133">Transmembrane helix</keyword>
<dbReference type="GO" id="GO:0016020">
    <property type="term" value="C:membrane"/>
    <property type="evidence" value="ECO:0007669"/>
    <property type="project" value="UniProtKB-SubCell"/>
</dbReference>
<sequence length="608" mass="66675">MHCAVGVSVRNNVCFKSFRKIMDSCDEQHGQQGELEAHATTHPDDRAPGDPNTTADRVEYNETFKGDGDTPRDANEDPHTTEDDTKEILLDGKPISAEFSEPEAPDGGYGWFVVLGCFLSHVLNGGLERCDGVFYLQFLSKYGHGAQLTAWPGAVVSTIRLFLGPAASAVCNLYSVRTSVMCGGLLMTVGCILNGFAPNFYFLFFSHAFVSGVGRGFTYAPGIFILGMYFNKKRGLAAGLGSSGVGVGTFLIVPLAQYLFDEYGFEGAFLIMGGISFHMLLIAMMYRPLSMNAKFKRNHLQREKKKKTPIDVDHEESFVLVKVRKAPHTERPNLVRSTSRKSVDGEERMDVSDSITSKKAEGASQRKVKRETKKNCLKSSLKICFPKEYNDKSGGSPRRIFHFYLLKNWSFLMYCISIGLFTMAFKAAFTFIPALVKSKGIPQSQAALVLSITGVLDTVGRIAAGALFDLPGLRRIRPFLYNVVMFAVAGVAFVLPSLSTFPAFCAVCGVYGMLTGAYVSQKSVITVDILGATHVASSFGILIFFQGLGTLLGPPLSGALKDHFGNYDEAFYLGGGCMYGAAIFMIVSNIFLRIQRRNMKKRQVHEIS</sequence>
<feature type="transmembrane region" description="Helical" evidence="3">
    <location>
        <begin position="236"/>
        <end position="256"/>
    </location>
</feature>
<organism evidence="5 6">
    <name type="scientific">Lymnaea stagnalis</name>
    <name type="common">Great pond snail</name>
    <name type="synonym">Helix stagnalis</name>
    <dbReference type="NCBI Taxonomy" id="6523"/>
    <lineage>
        <taxon>Eukaryota</taxon>
        <taxon>Metazoa</taxon>
        <taxon>Spiralia</taxon>
        <taxon>Lophotrochozoa</taxon>
        <taxon>Mollusca</taxon>
        <taxon>Gastropoda</taxon>
        <taxon>Heterobranchia</taxon>
        <taxon>Euthyneura</taxon>
        <taxon>Panpulmonata</taxon>
        <taxon>Hygrophila</taxon>
        <taxon>Lymnaeoidea</taxon>
        <taxon>Lymnaeidae</taxon>
        <taxon>Lymnaea</taxon>
    </lineage>
</organism>
<evidence type="ECO:0000256" key="1">
    <source>
        <dbReference type="ARBA" id="ARBA00004141"/>
    </source>
</evidence>
<dbReference type="Pfam" id="PF07690">
    <property type="entry name" value="MFS_1"/>
    <property type="match status" value="1"/>
</dbReference>
<evidence type="ECO:0000256" key="3">
    <source>
        <dbReference type="SAM" id="Phobius"/>
    </source>
</evidence>
<feature type="region of interest" description="Disordered" evidence="2">
    <location>
        <begin position="329"/>
        <end position="371"/>
    </location>
</feature>
<dbReference type="PROSITE" id="PS50850">
    <property type="entry name" value="MFS"/>
    <property type="match status" value="1"/>
</dbReference>
<feature type="transmembrane region" description="Helical" evidence="3">
    <location>
        <begin position="479"/>
        <end position="495"/>
    </location>
</feature>
<feature type="region of interest" description="Disordered" evidence="2">
    <location>
        <begin position="61"/>
        <end position="86"/>
    </location>
</feature>
<feature type="transmembrane region" description="Helical" evidence="3">
    <location>
        <begin position="182"/>
        <end position="202"/>
    </location>
</feature>
<reference evidence="5 6" key="1">
    <citation type="submission" date="2024-04" db="EMBL/GenBank/DDBJ databases">
        <authorList>
            <consortium name="Genoscope - CEA"/>
            <person name="William W."/>
        </authorList>
    </citation>
    <scope>NUCLEOTIDE SEQUENCE [LARGE SCALE GENOMIC DNA]</scope>
</reference>
<dbReference type="PANTHER" id="PTHR11360">
    <property type="entry name" value="MONOCARBOXYLATE TRANSPORTER"/>
    <property type="match status" value="1"/>
</dbReference>
<dbReference type="EMBL" id="CAXITT010000585">
    <property type="protein sequence ID" value="CAL1543934.1"/>
    <property type="molecule type" value="Genomic_DNA"/>
</dbReference>
<feature type="transmembrane region" description="Helical" evidence="3">
    <location>
        <begin position="208"/>
        <end position="229"/>
    </location>
</feature>
<protein>
    <recommendedName>
        <fullName evidence="4">Major facilitator superfamily (MFS) profile domain-containing protein</fullName>
    </recommendedName>
</protein>
<feature type="transmembrane region" description="Helical" evidence="3">
    <location>
        <begin position="268"/>
        <end position="286"/>
    </location>
</feature>
<dbReference type="InterPro" id="IPR050327">
    <property type="entry name" value="Proton-linked_MCT"/>
</dbReference>
<feature type="compositionally biased region" description="Basic and acidic residues" evidence="2">
    <location>
        <begin position="341"/>
        <end position="361"/>
    </location>
</feature>
<evidence type="ECO:0000313" key="6">
    <source>
        <dbReference type="Proteomes" id="UP001497497"/>
    </source>
</evidence>
<feature type="domain" description="Major facilitator superfamily (MFS) profile" evidence="4">
    <location>
        <begin position="109"/>
        <end position="593"/>
    </location>
</feature>
<feature type="transmembrane region" description="Helical" evidence="3">
    <location>
        <begin position="411"/>
        <end position="434"/>
    </location>
</feature>
<evidence type="ECO:0000259" key="4">
    <source>
        <dbReference type="PROSITE" id="PS50850"/>
    </source>
</evidence>
<name>A0AAV2IB67_LYMST</name>
<dbReference type="InterPro" id="IPR011701">
    <property type="entry name" value="MFS"/>
</dbReference>
<feature type="transmembrane region" description="Helical" evidence="3">
    <location>
        <begin position="531"/>
        <end position="551"/>
    </location>
</feature>
<dbReference type="InterPro" id="IPR036259">
    <property type="entry name" value="MFS_trans_sf"/>
</dbReference>
<dbReference type="AlphaFoldDB" id="A0AAV2IB67"/>
<dbReference type="Proteomes" id="UP001497497">
    <property type="component" value="Unassembled WGS sequence"/>
</dbReference>
<dbReference type="PANTHER" id="PTHR11360:SF306">
    <property type="entry name" value="RE01051P"/>
    <property type="match status" value="1"/>
</dbReference>
<evidence type="ECO:0000256" key="2">
    <source>
        <dbReference type="SAM" id="MobiDB-lite"/>
    </source>
</evidence>
<dbReference type="InterPro" id="IPR020846">
    <property type="entry name" value="MFS_dom"/>
</dbReference>
<accession>A0AAV2IB67</accession>
<keyword evidence="6" id="KW-1185">Reference proteome</keyword>
<keyword evidence="3" id="KW-0472">Membrane</keyword>
<comment type="subcellular location">
    <subcellularLocation>
        <location evidence="1">Membrane</location>
        <topology evidence="1">Multi-pass membrane protein</topology>
    </subcellularLocation>
</comment>
<feature type="transmembrane region" description="Helical" evidence="3">
    <location>
        <begin position="446"/>
        <end position="467"/>
    </location>
</feature>
<gene>
    <name evidence="5" type="ORF">GSLYS_00017447001</name>
</gene>
<keyword evidence="3" id="KW-0812">Transmembrane</keyword>
<feature type="transmembrane region" description="Helical" evidence="3">
    <location>
        <begin position="571"/>
        <end position="592"/>
    </location>
</feature>
<dbReference type="Gene3D" id="1.20.1250.20">
    <property type="entry name" value="MFS general substrate transporter like domains"/>
    <property type="match status" value="1"/>
</dbReference>